<evidence type="ECO:0000256" key="8">
    <source>
        <dbReference type="ARBA" id="ARBA00048741"/>
    </source>
</evidence>
<evidence type="ECO:0000313" key="11">
    <source>
        <dbReference type="Proteomes" id="UP001596139"/>
    </source>
</evidence>
<proteinExistence type="inferred from homology"/>
<dbReference type="PIRSF" id="PIRSF001589">
    <property type="entry name" value="Asn_synthetase_glu-h"/>
    <property type="match status" value="1"/>
</dbReference>
<comment type="pathway">
    <text evidence="1">Amino-acid biosynthesis; L-asparagine biosynthesis; L-asparagine from L-aspartate (L-Gln route): step 1/1.</text>
</comment>
<name>A0ABW1MRT8_9ACTN</name>
<comment type="caution">
    <text evidence="10">The sequence shown here is derived from an EMBL/GenBank/DDBJ whole genome shotgun (WGS) entry which is preliminary data.</text>
</comment>
<evidence type="ECO:0000256" key="6">
    <source>
        <dbReference type="ARBA" id="ARBA00022888"/>
    </source>
</evidence>
<keyword evidence="7" id="KW-0315">Glutamine amidotransferase</keyword>
<keyword evidence="6" id="KW-0028">Amino-acid biosynthesis</keyword>
<dbReference type="InterPro" id="IPR029055">
    <property type="entry name" value="Ntn_hydrolases_N"/>
</dbReference>
<dbReference type="InterPro" id="IPR001962">
    <property type="entry name" value="Asn_synthase"/>
</dbReference>
<comment type="catalytic activity">
    <reaction evidence="8">
        <text>L-aspartate + L-glutamine + ATP + H2O = L-asparagine + L-glutamate + AMP + diphosphate + H(+)</text>
        <dbReference type="Rhea" id="RHEA:12228"/>
        <dbReference type="ChEBI" id="CHEBI:15377"/>
        <dbReference type="ChEBI" id="CHEBI:15378"/>
        <dbReference type="ChEBI" id="CHEBI:29985"/>
        <dbReference type="ChEBI" id="CHEBI:29991"/>
        <dbReference type="ChEBI" id="CHEBI:30616"/>
        <dbReference type="ChEBI" id="CHEBI:33019"/>
        <dbReference type="ChEBI" id="CHEBI:58048"/>
        <dbReference type="ChEBI" id="CHEBI:58359"/>
        <dbReference type="ChEBI" id="CHEBI:456215"/>
        <dbReference type="EC" id="6.3.5.4"/>
    </reaction>
</comment>
<dbReference type="Proteomes" id="UP001596139">
    <property type="component" value="Unassembled WGS sequence"/>
</dbReference>
<reference evidence="11" key="1">
    <citation type="journal article" date="2019" name="Int. J. Syst. Evol. Microbiol.">
        <title>The Global Catalogue of Microorganisms (GCM) 10K type strain sequencing project: providing services to taxonomists for standard genome sequencing and annotation.</title>
        <authorList>
            <consortium name="The Broad Institute Genomics Platform"/>
            <consortium name="The Broad Institute Genome Sequencing Center for Infectious Disease"/>
            <person name="Wu L."/>
            <person name="Ma J."/>
        </authorList>
    </citation>
    <scope>NUCLEOTIDE SEQUENCE [LARGE SCALE GENOMIC DNA]</scope>
    <source>
        <strain evidence="11">CGMCC 1.15180</strain>
    </source>
</reference>
<dbReference type="Gene3D" id="3.40.50.620">
    <property type="entry name" value="HUPs"/>
    <property type="match status" value="1"/>
</dbReference>
<dbReference type="NCBIfam" id="TIGR01536">
    <property type="entry name" value="asn_synth_AEB"/>
    <property type="match status" value="1"/>
</dbReference>
<dbReference type="InterPro" id="IPR051786">
    <property type="entry name" value="ASN_synthetase/amidase"/>
</dbReference>
<evidence type="ECO:0000313" key="10">
    <source>
        <dbReference type="EMBL" id="MFC6066525.1"/>
    </source>
</evidence>
<dbReference type="Pfam" id="PF13537">
    <property type="entry name" value="GATase_7"/>
    <property type="match status" value="1"/>
</dbReference>
<evidence type="ECO:0000259" key="9">
    <source>
        <dbReference type="PROSITE" id="PS51278"/>
    </source>
</evidence>
<accession>A0ABW1MRT8</accession>
<dbReference type="InterPro" id="IPR014729">
    <property type="entry name" value="Rossmann-like_a/b/a_fold"/>
</dbReference>
<dbReference type="PANTHER" id="PTHR43284">
    <property type="entry name" value="ASPARAGINE SYNTHETASE (GLUTAMINE-HYDROLYZING)"/>
    <property type="match status" value="1"/>
</dbReference>
<dbReference type="RefSeq" id="WP_031067112.1">
    <property type="nucleotide sequence ID" value="NZ_JBHSPX010000008.1"/>
</dbReference>
<dbReference type="CDD" id="cd00712">
    <property type="entry name" value="AsnB"/>
    <property type="match status" value="1"/>
</dbReference>
<comment type="similarity">
    <text evidence="2">Belongs to the asparagine synthetase family.</text>
</comment>
<evidence type="ECO:0000256" key="3">
    <source>
        <dbReference type="ARBA" id="ARBA00012737"/>
    </source>
</evidence>
<dbReference type="InterPro" id="IPR017932">
    <property type="entry name" value="GATase_2_dom"/>
</dbReference>
<dbReference type="GO" id="GO:0004066">
    <property type="term" value="F:asparagine synthase (glutamine-hydrolyzing) activity"/>
    <property type="evidence" value="ECO:0007669"/>
    <property type="project" value="UniProtKB-EC"/>
</dbReference>
<dbReference type="EMBL" id="JBHSPX010000008">
    <property type="protein sequence ID" value="MFC6066525.1"/>
    <property type="molecule type" value="Genomic_DNA"/>
</dbReference>
<dbReference type="PROSITE" id="PS51278">
    <property type="entry name" value="GATASE_TYPE_2"/>
    <property type="match status" value="1"/>
</dbReference>
<dbReference type="Gene3D" id="3.60.20.10">
    <property type="entry name" value="Glutamine Phosphoribosylpyrophosphate, subunit 1, domain 1"/>
    <property type="match status" value="1"/>
</dbReference>
<dbReference type="Pfam" id="PF00733">
    <property type="entry name" value="Asn_synthase"/>
    <property type="match status" value="1"/>
</dbReference>
<keyword evidence="5" id="KW-0067">ATP-binding</keyword>
<feature type="domain" description="Glutamine amidotransferase type-2" evidence="9">
    <location>
        <begin position="2"/>
        <end position="213"/>
    </location>
</feature>
<keyword evidence="6" id="KW-0061">Asparagine biosynthesis</keyword>
<evidence type="ECO:0000256" key="5">
    <source>
        <dbReference type="ARBA" id="ARBA00022840"/>
    </source>
</evidence>
<keyword evidence="4" id="KW-0547">Nucleotide-binding</keyword>
<dbReference type="InterPro" id="IPR033738">
    <property type="entry name" value="AsnB_N"/>
</dbReference>
<dbReference type="EC" id="6.3.5.4" evidence="3"/>
<sequence length="604" mass="64848">MCRICGSFATRATGQELAAVSGRQRHGGPDAHGAARGPGWSLGCNRLAVTDPTGGGQPYRLPSAPGVVAVLNGEIYNHRQLRARLQALGHTFPDDCDGTVIPALYAEHGPGFVELLDGMFAIALVDLRPDEPRLLLAVDDHGMKTLYYHAAADGGVRFASELPALLAFPQVPAEHRDEALDEYLTTRTCLGQQTALRGIRTLPPGATALATRGGSLRVYRRTPHRSSRAPLGVRETLRREVRRLAQADVPVCAITSGGLDSGLVTALAAEHANETQAPPLHTFHLTYRGEWPGSEHGFARAIARRSGTVHHQVEADPAEFAELLPRTVWHLGQPNADPITLSTYALFRAVRNEGFTVALTGDGADELFAGYDRMRTALAAPPGTGWVAPYVASLAAVPSALRETLYTSDYRAFLADRGTAEQRIAGRLASAGGDRHATLSSFETFQRLPAYHLRRLDHLSMAWAVEARLPFLQPSMAGLAARLPAPLKTGKRALYEAAQGLLPAAVIRRPKQPFLLPVEAMLVRGTPLMALAQDVLTAGPHLDARLSPRGLRALFAAHLRRPTGPSAMALWALLVHELWRQELCALRPAPIRASAAPVLAGAAA</sequence>
<organism evidence="10 11">
    <name type="scientific">Streptomyces ochraceiscleroticus</name>
    <dbReference type="NCBI Taxonomy" id="47761"/>
    <lineage>
        <taxon>Bacteria</taxon>
        <taxon>Bacillati</taxon>
        <taxon>Actinomycetota</taxon>
        <taxon>Actinomycetes</taxon>
        <taxon>Kitasatosporales</taxon>
        <taxon>Streptomycetaceae</taxon>
        <taxon>Streptomyces</taxon>
    </lineage>
</organism>
<protein>
    <recommendedName>
        <fullName evidence="3">asparagine synthase (glutamine-hydrolyzing)</fullName>
        <ecNumber evidence="3">6.3.5.4</ecNumber>
    </recommendedName>
</protein>
<dbReference type="PANTHER" id="PTHR43284:SF1">
    <property type="entry name" value="ASPARAGINE SYNTHETASE"/>
    <property type="match status" value="1"/>
</dbReference>
<evidence type="ECO:0000256" key="2">
    <source>
        <dbReference type="ARBA" id="ARBA00005752"/>
    </source>
</evidence>
<evidence type="ECO:0000256" key="1">
    <source>
        <dbReference type="ARBA" id="ARBA00005187"/>
    </source>
</evidence>
<evidence type="ECO:0000256" key="4">
    <source>
        <dbReference type="ARBA" id="ARBA00022741"/>
    </source>
</evidence>
<dbReference type="InterPro" id="IPR006426">
    <property type="entry name" value="Asn_synth_AEB"/>
</dbReference>
<keyword evidence="11" id="KW-1185">Reference proteome</keyword>
<gene>
    <name evidence="10" type="primary">asnB</name>
    <name evidence="10" type="ORF">ACFP4F_28815</name>
</gene>
<dbReference type="CDD" id="cd01991">
    <property type="entry name" value="Asn_synthase_B_C"/>
    <property type="match status" value="1"/>
</dbReference>
<evidence type="ECO:0000256" key="7">
    <source>
        <dbReference type="ARBA" id="ARBA00022962"/>
    </source>
</evidence>
<dbReference type="SUPFAM" id="SSF52402">
    <property type="entry name" value="Adenine nucleotide alpha hydrolases-like"/>
    <property type="match status" value="1"/>
</dbReference>
<keyword evidence="10" id="KW-0436">Ligase</keyword>
<dbReference type="SUPFAM" id="SSF56235">
    <property type="entry name" value="N-terminal nucleophile aminohydrolases (Ntn hydrolases)"/>
    <property type="match status" value="1"/>
</dbReference>